<feature type="domain" description="Beta-lactamase-related" evidence="1">
    <location>
        <begin position="1"/>
        <end position="339"/>
    </location>
</feature>
<dbReference type="SUPFAM" id="SSF56601">
    <property type="entry name" value="beta-lactamase/transpeptidase-like"/>
    <property type="match status" value="1"/>
</dbReference>
<evidence type="ECO:0000259" key="1">
    <source>
        <dbReference type="Pfam" id="PF00144"/>
    </source>
</evidence>
<proteinExistence type="predicted"/>
<dbReference type="InterPro" id="IPR012338">
    <property type="entry name" value="Beta-lactam/transpept-like"/>
</dbReference>
<keyword evidence="3" id="KW-1185">Reference proteome</keyword>
<feature type="non-terminal residue" evidence="2">
    <location>
        <position position="358"/>
    </location>
</feature>
<dbReference type="EMBL" id="ML977611">
    <property type="protein sequence ID" value="KAF1997608.1"/>
    <property type="molecule type" value="Genomic_DNA"/>
</dbReference>
<dbReference type="AlphaFoldDB" id="A0A6A5W8Z1"/>
<dbReference type="PANTHER" id="PTHR43283:SF3">
    <property type="entry name" value="BETA-LACTAMASE FAMILY PROTEIN (AFU_ORTHOLOGUE AFUA_5G07500)"/>
    <property type="match status" value="1"/>
</dbReference>
<organism evidence="2 3">
    <name type="scientific">Amniculicola lignicola CBS 123094</name>
    <dbReference type="NCBI Taxonomy" id="1392246"/>
    <lineage>
        <taxon>Eukaryota</taxon>
        <taxon>Fungi</taxon>
        <taxon>Dikarya</taxon>
        <taxon>Ascomycota</taxon>
        <taxon>Pezizomycotina</taxon>
        <taxon>Dothideomycetes</taxon>
        <taxon>Pleosporomycetidae</taxon>
        <taxon>Pleosporales</taxon>
        <taxon>Amniculicolaceae</taxon>
        <taxon>Amniculicola</taxon>
    </lineage>
</organism>
<name>A0A6A5W8Z1_9PLEO</name>
<evidence type="ECO:0000313" key="2">
    <source>
        <dbReference type="EMBL" id="KAF1997608.1"/>
    </source>
</evidence>
<dbReference type="InterPro" id="IPR001466">
    <property type="entry name" value="Beta-lactam-related"/>
</dbReference>
<reference evidence="2" key="1">
    <citation type="journal article" date="2020" name="Stud. Mycol.">
        <title>101 Dothideomycetes genomes: a test case for predicting lifestyles and emergence of pathogens.</title>
        <authorList>
            <person name="Haridas S."/>
            <person name="Albert R."/>
            <person name="Binder M."/>
            <person name="Bloem J."/>
            <person name="Labutti K."/>
            <person name="Salamov A."/>
            <person name="Andreopoulos B."/>
            <person name="Baker S."/>
            <person name="Barry K."/>
            <person name="Bills G."/>
            <person name="Bluhm B."/>
            <person name="Cannon C."/>
            <person name="Castanera R."/>
            <person name="Culley D."/>
            <person name="Daum C."/>
            <person name="Ezra D."/>
            <person name="Gonzalez J."/>
            <person name="Henrissat B."/>
            <person name="Kuo A."/>
            <person name="Liang C."/>
            <person name="Lipzen A."/>
            <person name="Lutzoni F."/>
            <person name="Magnuson J."/>
            <person name="Mondo S."/>
            <person name="Nolan M."/>
            <person name="Ohm R."/>
            <person name="Pangilinan J."/>
            <person name="Park H.-J."/>
            <person name="Ramirez L."/>
            <person name="Alfaro M."/>
            <person name="Sun H."/>
            <person name="Tritt A."/>
            <person name="Yoshinaga Y."/>
            <person name="Zwiers L.-H."/>
            <person name="Turgeon B."/>
            <person name="Goodwin S."/>
            <person name="Spatafora J."/>
            <person name="Crous P."/>
            <person name="Grigoriev I."/>
        </authorList>
    </citation>
    <scope>NUCLEOTIDE SEQUENCE</scope>
    <source>
        <strain evidence="2">CBS 123094</strain>
    </source>
</reference>
<dbReference type="Gene3D" id="3.40.710.10">
    <property type="entry name" value="DD-peptidase/beta-lactamase superfamily"/>
    <property type="match status" value="1"/>
</dbReference>
<accession>A0A6A5W8Z1</accession>
<sequence>MQLVERNLVSLDDATVIEKLLPELAAKKVLTGYEEQEDGSKEWKFEDSKGEITPRMLLNHTNGTGHTYSDPLTNEYLKEGWEVRNEVADPYQTLLDSPLRWQPGTHTFYGQGIDWIAVLIERLTKLSLVNYLQENIFDPLNMKSTGYEETHGGDITSREESDGRFWGRSLKQEDGSYVTIDPSPLAKPARAKPFPEGEYHTHPLGTGLASTATDLTRFLTILLNEGKDPVSGKTIISPESTQEMWEAQLPAALRNDSRLITSALPGVMVPVDLPAPTLDPEGSFGLACGVQGADRALGDGRKGRSKGSVYWFGAANTEYWVDPEKGIVVLAEGNYFPWNDEAWTAFVAEVEGRIYEGL</sequence>
<gene>
    <name evidence="2" type="ORF">P154DRAFT_470643</name>
</gene>
<dbReference type="PANTHER" id="PTHR43283">
    <property type="entry name" value="BETA-LACTAMASE-RELATED"/>
    <property type="match status" value="1"/>
</dbReference>
<dbReference type="OrthoDB" id="428260at2759"/>
<dbReference type="Pfam" id="PF00144">
    <property type="entry name" value="Beta-lactamase"/>
    <property type="match status" value="1"/>
</dbReference>
<dbReference type="InterPro" id="IPR050789">
    <property type="entry name" value="Diverse_Enzym_Activities"/>
</dbReference>
<protein>
    <submittedName>
        <fullName evidence="2">Beta-lactamase/transpeptidase-like protein</fullName>
    </submittedName>
</protein>
<evidence type="ECO:0000313" key="3">
    <source>
        <dbReference type="Proteomes" id="UP000799779"/>
    </source>
</evidence>
<dbReference type="Proteomes" id="UP000799779">
    <property type="component" value="Unassembled WGS sequence"/>
</dbReference>